<feature type="transmembrane region" description="Helical" evidence="1">
    <location>
        <begin position="118"/>
        <end position="142"/>
    </location>
</feature>
<dbReference type="PATRIC" id="fig|1423719.4.peg.1406"/>
<dbReference type="Gene3D" id="1.10.1760.20">
    <property type="match status" value="1"/>
</dbReference>
<dbReference type="RefSeq" id="WP_057974437.1">
    <property type="nucleotide sequence ID" value="NZ_AZDI01000007.1"/>
</dbReference>
<comment type="caution">
    <text evidence="2">The sequence shown here is derived from an EMBL/GenBank/DDBJ whole genome shotgun (WGS) entry which is preliminary data.</text>
</comment>
<gene>
    <name evidence="2" type="ORF">FC66_GL001383</name>
</gene>
<accession>A0A0R1HH12</accession>
<dbReference type="EMBL" id="AZDI01000007">
    <property type="protein sequence ID" value="KRK45567.1"/>
    <property type="molecule type" value="Genomic_DNA"/>
</dbReference>
<organism evidence="2 3">
    <name type="scientific">Dellaglioa algida DSM 15638</name>
    <dbReference type="NCBI Taxonomy" id="1423719"/>
    <lineage>
        <taxon>Bacteria</taxon>
        <taxon>Bacillati</taxon>
        <taxon>Bacillota</taxon>
        <taxon>Bacilli</taxon>
        <taxon>Lactobacillales</taxon>
        <taxon>Lactobacillaceae</taxon>
        <taxon>Dellaglioa</taxon>
    </lineage>
</organism>
<name>A0A0R1HH12_9LACO</name>
<proteinExistence type="predicted"/>
<feature type="transmembrane region" description="Helical" evidence="1">
    <location>
        <begin position="12"/>
        <end position="31"/>
    </location>
</feature>
<dbReference type="OrthoDB" id="9813540at2"/>
<evidence type="ECO:0000256" key="1">
    <source>
        <dbReference type="SAM" id="Phobius"/>
    </source>
</evidence>
<reference evidence="2 3" key="1">
    <citation type="journal article" date="2015" name="Genome Announc.">
        <title>Expanding the biotechnology potential of lactobacilli through comparative genomics of 213 strains and associated genera.</title>
        <authorList>
            <person name="Sun Z."/>
            <person name="Harris H.M."/>
            <person name="McCann A."/>
            <person name="Guo C."/>
            <person name="Argimon S."/>
            <person name="Zhang W."/>
            <person name="Yang X."/>
            <person name="Jeffery I.B."/>
            <person name="Cooney J.C."/>
            <person name="Kagawa T.F."/>
            <person name="Liu W."/>
            <person name="Song Y."/>
            <person name="Salvetti E."/>
            <person name="Wrobel A."/>
            <person name="Rasinkangas P."/>
            <person name="Parkhill J."/>
            <person name="Rea M.C."/>
            <person name="O'Sullivan O."/>
            <person name="Ritari J."/>
            <person name="Douillard F.P."/>
            <person name="Paul Ross R."/>
            <person name="Yang R."/>
            <person name="Briner A.E."/>
            <person name="Felis G.E."/>
            <person name="de Vos W.M."/>
            <person name="Barrangou R."/>
            <person name="Klaenhammer T.R."/>
            <person name="Caufield P.W."/>
            <person name="Cui Y."/>
            <person name="Zhang H."/>
            <person name="O'Toole P.W."/>
        </authorList>
    </citation>
    <scope>NUCLEOTIDE SEQUENCE [LARGE SCALE GENOMIC DNA]</scope>
    <source>
        <strain evidence="2 3">DSM 15638</strain>
    </source>
</reference>
<keyword evidence="1" id="KW-1133">Transmembrane helix</keyword>
<feature type="transmembrane region" description="Helical" evidence="1">
    <location>
        <begin position="162"/>
        <end position="186"/>
    </location>
</feature>
<dbReference type="Pfam" id="PF12822">
    <property type="entry name" value="ECF_trnsprt"/>
    <property type="match status" value="1"/>
</dbReference>
<keyword evidence="1" id="KW-0812">Transmembrane</keyword>
<dbReference type="Proteomes" id="UP000051450">
    <property type="component" value="Unassembled WGS sequence"/>
</dbReference>
<dbReference type="STRING" id="1423719.FC66_GL001383"/>
<feature type="transmembrane region" description="Helical" evidence="1">
    <location>
        <begin position="37"/>
        <end position="55"/>
    </location>
</feature>
<keyword evidence="1" id="KW-0472">Membrane</keyword>
<protein>
    <recommendedName>
        <fullName evidence="4">ECF transporter S component</fullName>
    </recommendedName>
</protein>
<evidence type="ECO:0008006" key="4">
    <source>
        <dbReference type="Google" id="ProtNLM"/>
    </source>
</evidence>
<evidence type="ECO:0000313" key="3">
    <source>
        <dbReference type="Proteomes" id="UP000051450"/>
    </source>
</evidence>
<feature type="transmembrane region" description="Helical" evidence="1">
    <location>
        <begin position="67"/>
        <end position="87"/>
    </location>
</feature>
<keyword evidence="3" id="KW-1185">Reference proteome</keyword>
<sequence length="196" mass="21335">MKTNNKTYHMSILALFIAIVIVQNFVPLFGYIPVGPLSITTIHITVIVAALVLGWKDGAFVGGVWGLITFIRAFVSPTSPIAPIVFTNPIVSIVPRILIGIVTAVVFYFIYKWWKNKTLAMVIASVLGSLVNTVLVLGLIYLLYHGQAANFYKVDMGQLLPYIMGLVVTNGVPEMILAGVVAPLIAAPLQKLVRKN</sequence>
<dbReference type="InterPro" id="IPR024529">
    <property type="entry name" value="ECF_trnsprt_substrate-spec"/>
</dbReference>
<evidence type="ECO:0000313" key="2">
    <source>
        <dbReference type="EMBL" id="KRK45567.1"/>
    </source>
</evidence>
<dbReference type="AlphaFoldDB" id="A0A0R1HH12"/>
<dbReference type="GO" id="GO:0022857">
    <property type="term" value="F:transmembrane transporter activity"/>
    <property type="evidence" value="ECO:0007669"/>
    <property type="project" value="InterPro"/>
</dbReference>
<feature type="transmembrane region" description="Helical" evidence="1">
    <location>
        <begin position="93"/>
        <end position="111"/>
    </location>
</feature>